<name>A0A061GJP1_THECC</name>
<dbReference type="HOGENOM" id="CLU_2313437_0_0_1"/>
<gene>
    <name evidence="1" type="ORF">TCM_036940</name>
</gene>
<dbReference type="Gramene" id="EOY29382">
    <property type="protein sequence ID" value="EOY29382"/>
    <property type="gene ID" value="TCM_036940"/>
</dbReference>
<dbReference type="EMBL" id="CM001887">
    <property type="protein sequence ID" value="EOY29382.1"/>
    <property type="molecule type" value="Genomic_DNA"/>
</dbReference>
<evidence type="ECO:0000313" key="2">
    <source>
        <dbReference type="Proteomes" id="UP000026915"/>
    </source>
</evidence>
<protein>
    <submittedName>
        <fullName evidence="1">Uncharacterized protein</fullName>
    </submittedName>
</protein>
<proteinExistence type="predicted"/>
<organism evidence="1 2">
    <name type="scientific">Theobroma cacao</name>
    <name type="common">Cacao</name>
    <name type="synonym">Cocoa</name>
    <dbReference type="NCBI Taxonomy" id="3641"/>
    <lineage>
        <taxon>Eukaryota</taxon>
        <taxon>Viridiplantae</taxon>
        <taxon>Streptophyta</taxon>
        <taxon>Embryophyta</taxon>
        <taxon>Tracheophyta</taxon>
        <taxon>Spermatophyta</taxon>
        <taxon>Magnoliopsida</taxon>
        <taxon>eudicotyledons</taxon>
        <taxon>Gunneridae</taxon>
        <taxon>Pentapetalae</taxon>
        <taxon>rosids</taxon>
        <taxon>malvids</taxon>
        <taxon>Malvales</taxon>
        <taxon>Malvaceae</taxon>
        <taxon>Byttnerioideae</taxon>
        <taxon>Theobroma</taxon>
    </lineage>
</organism>
<evidence type="ECO:0000313" key="1">
    <source>
        <dbReference type="EMBL" id="EOY29382.1"/>
    </source>
</evidence>
<dbReference type="InParanoid" id="A0A061GJP1"/>
<sequence length="100" mass="11279">PSSPPPTFRKRSRAKDACFSPYLSENGVLSNPLDLAFRLRMKARDCILPTTVHNVFFYCLFIYSKYLAPSRIQGKVASLPIHLGALARHTEKDSHETIMA</sequence>
<accession>A0A061GJP1</accession>
<dbReference type="AlphaFoldDB" id="A0A061GJP1"/>
<keyword evidence="2" id="KW-1185">Reference proteome</keyword>
<feature type="non-terminal residue" evidence="1">
    <location>
        <position position="1"/>
    </location>
</feature>
<reference evidence="1 2" key="1">
    <citation type="journal article" date="2013" name="Genome Biol.">
        <title>The genome sequence of the most widely cultivated cacao type and its use to identify candidate genes regulating pod color.</title>
        <authorList>
            <person name="Motamayor J.C."/>
            <person name="Mockaitis K."/>
            <person name="Schmutz J."/>
            <person name="Haiminen N."/>
            <person name="Iii D.L."/>
            <person name="Cornejo O."/>
            <person name="Findley S.D."/>
            <person name="Zheng P."/>
            <person name="Utro F."/>
            <person name="Royaert S."/>
            <person name="Saski C."/>
            <person name="Jenkins J."/>
            <person name="Podicheti R."/>
            <person name="Zhao M."/>
            <person name="Scheffler B.E."/>
            <person name="Stack J.C."/>
            <person name="Feltus F.A."/>
            <person name="Mustiga G.M."/>
            <person name="Amores F."/>
            <person name="Phillips W."/>
            <person name="Marelli J.P."/>
            <person name="May G.D."/>
            <person name="Shapiro H."/>
            <person name="Ma J."/>
            <person name="Bustamante C.D."/>
            <person name="Schnell R.J."/>
            <person name="Main D."/>
            <person name="Gilbert D."/>
            <person name="Parida L."/>
            <person name="Kuhn D.N."/>
        </authorList>
    </citation>
    <scope>NUCLEOTIDE SEQUENCE [LARGE SCALE GENOMIC DNA]</scope>
    <source>
        <strain evidence="2">cv. Matina 1-6</strain>
    </source>
</reference>
<dbReference type="Proteomes" id="UP000026915">
    <property type="component" value="Chromosome 9"/>
</dbReference>